<dbReference type="PANTHER" id="PTHR45138">
    <property type="entry name" value="REGULATORY COMPONENTS OF SENSORY TRANSDUCTION SYSTEM"/>
    <property type="match status" value="1"/>
</dbReference>
<dbReference type="InterPro" id="IPR001789">
    <property type="entry name" value="Sig_transdc_resp-reg_receiver"/>
</dbReference>
<comment type="function">
    <text evidence="2">May play the central regulatory role in sporulation. It may be an element of the effector pathway responsible for the activation of sporulation genes in response to nutritional stress. Spo0A may act in concert with spo0H (a sigma factor) to control the expression of some genes that are critical to the sporulation process.</text>
</comment>
<evidence type="ECO:0000256" key="3">
    <source>
        <dbReference type="PROSITE-ProRule" id="PRU00169"/>
    </source>
</evidence>
<reference evidence="6 7" key="1">
    <citation type="submission" date="2020-07" db="EMBL/GenBank/DDBJ databases">
        <title>Draft whole-genome sequence of Heliobacterium chlorum DSM 3682, type strain.</title>
        <authorList>
            <person name="Kyndt J.A."/>
            <person name="Meyer T.E."/>
            <person name="Imhoff J.F."/>
        </authorList>
    </citation>
    <scope>NUCLEOTIDE SEQUENCE [LARGE SCALE GENOMIC DNA]</scope>
    <source>
        <strain evidence="6 7">DSM 3682</strain>
    </source>
</reference>
<dbReference type="PROSITE" id="PS50887">
    <property type="entry name" value="GGDEF"/>
    <property type="match status" value="1"/>
</dbReference>
<dbReference type="Proteomes" id="UP000617402">
    <property type="component" value="Unassembled WGS sequence"/>
</dbReference>
<dbReference type="InterPro" id="IPR043128">
    <property type="entry name" value="Rev_trsase/Diguanyl_cyclase"/>
</dbReference>
<dbReference type="InterPro" id="IPR011006">
    <property type="entry name" value="CheY-like_superfamily"/>
</dbReference>
<feature type="domain" description="GGDEF" evidence="5">
    <location>
        <begin position="184"/>
        <end position="321"/>
    </location>
</feature>
<evidence type="ECO:0000256" key="2">
    <source>
        <dbReference type="ARBA" id="ARBA00024867"/>
    </source>
</evidence>
<dbReference type="Gene3D" id="3.40.50.2300">
    <property type="match status" value="1"/>
</dbReference>
<evidence type="ECO:0000256" key="1">
    <source>
        <dbReference type="ARBA" id="ARBA00018672"/>
    </source>
</evidence>
<dbReference type="SMART" id="SM00267">
    <property type="entry name" value="GGDEF"/>
    <property type="match status" value="1"/>
</dbReference>
<name>A0ABR7T7K3_HELCL</name>
<keyword evidence="7" id="KW-1185">Reference proteome</keyword>
<dbReference type="Gene3D" id="3.30.70.270">
    <property type="match status" value="1"/>
</dbReference>
<comment type="caution">
    <text evidence="6">The sequence shown here is derived from an EMBL/GenBank/DDBJ whole genome shotgun (WGS) entry which is preliminary data.</text>
</comment>
<accession>A0ABR7T7K3</accession>
<dbReference type="PROSITE" id="PS50110">
    <property type="entry name" value="RESPONSE_REGULATORY"/>
    <property type="match status" value="1"/>
</dbReference>
<sequence>MHILIVDDAEDVRIYLDAILSKAGYQVTNIDSPHKALDLLEKGDVEVDLVLLDVMMPEMDGIEVCRIIKSQEGSADIPVIMVTALTNMDELERAFAAGAMDYITKPIKRVELLARIRSALTLKEEMDRRKAREEELLEVTRSLQEVVKKLKTLSALDGLTELANRRRFDEYIQAEWKRAIRNQRTFSLIMADIDFFKAYNDTYGHLGGDECLKIIARLLESFARRPADLACRYGGEEFALILPETDCDGALLLAEAIRLAVEEKAIPHQASSITDKVTVSMGVVTVVPKPGDSLEAFIDRTDQALYEAKRTGRNRVESVCLL</sequence>
<evidence type="ECO:0000259" key="4">
    <source>
        <dbReference type="PROSITE" id="PS50110"/>
    </source>
</evidence>
<keyword evidence="3" id="KW-0597">Phosphoprotein</keyword>
<feature type="domain" description="Response regulatory" evidence="4">
    <location>
        <begin position="2"/>
        <end position="120"/>
    </location>
</feature>
<dbReference type="SUPFAM" id="SSF55073">
    <property type="entry name" value="Nucleotide cyclase"/>
    <property type="match status" value="1"/>
</dbReference>
<gene>
    <name evidence="6" type="ORF">H1S01_16555</name>
</gene>
<evidence type="ECO:0000259" key="5">
    <source>
        <dbReference type="PROSITE" id="PS50887"/>
    </source>
</evidence>
<dbReference type="Pfam" id="PF00072">
    <property type="entry name" value="Response_reg"/>
    <property type="match status" value="1"/>
</dbReference>
<dbReference type="SUPFAM" id="SSF52172">
    <property type="entry name" value="CheY-like"/>
    <property type="match status" value="1"/>
</dbReference>
<feature type="modified residue" description="4-aspartylphosphate" evidence="3">
    <location>
        <position position="53"/>
    </location>
</feature>
<dbReference type="RefSeq" id="WP_188041510.1">
    <property type="nucleotide sequence ID" value="NZ_JACVHF010000025.1"/>
</dbReference>
<dbReference type="InterPro" id="IPR050469">
    <property type="entry name" value="Diguanylate_Cyclase"/>
</dbReference>
<proteinExistence type="predicted"/>
<dbReference type="SMART" id="SM00448">
    <property type="entry name" value="REC"/>
    <property type="match status" value="1"/>
</dbReference>
<evidence type="ECO:0000313" key="6">
    <source>
        <dbReference type="EMBL" id="MBC9786082.1"/>
    </source>
</evidence>
<dbReference type="InterPro" id="IPR000160">
    <property type="entry name" value="GGDEF_dom"/>
</dbReference>
<dbReference type="EMBL" id="JACVHF010000025">
    <property type="protein sequence ID" value="MBC9786082.1"/>
    <property type="molecule type" value="Genomic_DNA"/>
</dbReference>
<dbReference type="CDD" id="cd01949">
    <property type="entry name" value="GGDEF"/>
    <property type="match status" value="1"/>
</dbReference>
<dbReference type="NCBIfam" id="TIGR00254">
    <property type="entry name" value="GGDEF"/>
    <property type="match status" value="1"/>
</dbReference>
<dbReference type="PANTHER" id="PTHR45138:SF9">
    <property type="entry name" value="DIGUANYLATE CYCLASE DGCM-RELATED"/>
    <property type="match status" value="1"/>
</dbReference>
<organism evidence="6 7">
    <name type="scientific">Heliobacterium chlorum</name>
    <dbReference type="NCBI Taxonomy" id="2698"/>
    <lineage>
        <taxon>Bacteria</taxon>
        <taxon>Bacillati</taxon>
        <taxon>Bacillota</taxon>
        <taxon>Clostridia</taxon>
        <taxon>Eubacteriales</taxon>
        <taxon>Heliobacteriaceae</taxon>
        <taxon>Heliobacterium</taxon>
    </lineage>
</organism>
<protein>
    <recommendedName>
        <fullName evidence="1">Stage 0 sporulation protein A homolog</fullName>
    </recommendedName>
</protein>
<dbReference type="Pfam" id="PF00990">
    <property type="entry name" value="GGDEF"/>
    <property type="match status" value="1"/>
</dbReference>
<dbReference type="InterPro" id="IPR029787">
    <property type="entry name" value="Nucleotide_cyclase"/>
</dbReference>
<evidence type="ECO:0000313" key="7">
    <source>
        <dbReference type="Proteomes" id="UP000617402"/>
    </source>
</evidence>